<gene>
    <name evidence="1" type="ORF">CAMGR0001_0885</name>
</gene>
<dbReference type="EMBL" id="ACYG01000019">
    <property type="protein sequence ID" value="EEV18130.1"/>
    <property type="molecule type" value="Genomic_DNA"/>
</dbReference>
<dbReference type="AlphaFoldDB" id="C8PG92"/>
<keyword evidence="2" id="KW-1185">Reference proteome</keyword>
<evidence type="ECO:0000313" key="2">
    <source>
        <dbReference type="Proteomes" id="UP000005709"/>
    </source>
</evidence>
<comment type="caution">
    <text evidence="1">The sequence shown here is derived from an EMBL/GenBank/DDBJ whole genome shotgun (WGS) entry which is preliminary data.</text>
</comment>
<protein>
    <submittedName>
        <fullName evidence="1">Uncharacterized protein</fullName>
    </submittedName>
</protein>
<organism evidence="1 2">
    <name type="scientific">Campylobacter gracilis RM3268</name>
    <dbReference type="NCBI Taxonomy" id="553220"/>
    <lineage>
        <taxon>Bacteria</taxon>
        <taxon>Pseudomonadati</taxon>
        <taxon>Campylobacterota</taxon>
        <taxon>Epsilonproteobacteria</taxon>
        <taxon>Campylobacterales</taxon>
        <taxon>Campylobacteraceae</taxon>
        <taxon>Campylobacter</taxon>
    </lineage>
</organism>
<reference evidence="1 2" key="1">
    <citation type="submission" date="2009-07" db="EMBL/GenBank/DDBJ databases">
        <authorList>
            <person name="Madupu R."/>
            <person name="Sebastian Y."/>
            <person name="Durkin A.S."/>
            <person name="Torralba M."/>
            <person name="Methe B."/>
            <person name="Sutton G.G."/>
            <person name="Strausberg R.L."/>
            <person name="Nelson K.E."/>
        </authorList>
    </citation>
    <scope>NUCLEOTIDE SEQUENCE [LARGE SCALE GENOMIC DNA]</scope>
    <source>
        <strain evidence="1 2">RM3268</strain>
    </source>
</reference>
<accession>C8PG92</accession>
<sequence length="38" mass="4254">MVLNLKIKGGLKFSAAGETLNYSGESIKFYEALKFTRQ</sequence>
<dbReference type="Proteomes" id="UP000005709">
    <property type="component" value="Unassembled WGS sequence"/>
</dbReference>
<evidence type="ECO:0000313" key="1">
    <source>
        <dbReference type="EMBL" id="EEV18130.1"/>
    </source>
</evidence>
<proteinExistence type="predicted"/>
<name>C8PG92_9BACT</name>